<accession>A0A1M6S6M2</accession>
<evidence type="ECO:0000313" key="3">
    <source>
        <dbReference type="EMBL" id="SHK40157.1"/>
    </source>
</evidence>
<dbReference type="InterPro" id="IPR024294">
    <property type="entry name" value="DUF3810"/>
</dbReference>
<dbReference type="OrthoDB" id="1048788at2"/>
<evidence type="ECO:0000313" key="2">
    <source>
        <dbReference type="EMBL" id="SFB78574.1"/>
    </source>
</evidence>
<dbReference type="AlphaFoldDB" id="A0A1M6S6M2"/>
<protein>
    <recommendedName>
        <fullName evidence="6">Amino acid permease</fullName>
    </recommendedName>
</protein>
<evidence type="ECO:0000313" key="5">
    <source>
        <dbReference type="Proteomes" id="UP000198940"/>
    </source>
</evidence>
<dbReference type="EMBL" id="FRAT01000002">
    <property type="protein sequence ID" value="SHK40157.1"/>
    <property type="molecule type" value="Genomic_DNA"/>
</dbReference>
<feature type="transmembrane region" description="Helical" evidence="1">
    <location>
        <begin position="49"/>
        <end position="74"/>
    </location>
</feature>
<name>A0A1M6S6M2_9FLAO</name>
<dbReference type="RefSeq" id="WP_072877517.1">
    <property type="nucleotide sequence ID" value="NZ_FOKU01000002.1"/>
</dbReference>
<dbReference type="EMBL" id="FOKU01000002">
    <property type="protein sequence ID" value="SFB78574.1"/>
    <property type="molecule type" value="Genomic_DNA"/>
</dbReference>
<keyword evidence="1" id="KW-0472">Membrane</keyword>
<organism evidence="3 4">
    <name type="scientific">Flagellimonas taeanensis</name>
    <dbReference type="NCBI Taxonomy" id="1005926"/>
    <lineage>
        <taxon>Bacteria</taxon>
        <taxon>Pseudomonadati</taxon>
        <taxon>Bacteroidota</taxon>
        <taxon>Flavobacteriia</taxon>
        <taxon>Flavobacteriales</taxon>
        <taxon>Flavobacteriaceae</taxon>
        <taxon>Flagellimonas</taxon>
    </lineage>
</organism>
<sequence length="357" mass="41554">MGQKTKTILAIALPVQIVLVKWVGSYPLFIENYYSNGIYPYISRLLRTLFGWAPFSFGDLIYTALTLMAIRYFYRNWKTIKKQPLLFLKDILVVFSITYFAFHILWGLNYYRQPITWRLGIAREYSLEELVDFTEYLAERANHYQNEITGDSLSPVHVPYTKKEIFTKTEDAYQLLKNEYPSFHYETPSLKSSLYSLPLTYMGYGGYLNPFTNEAQVNGLTPLFRLPAVSGHEVGHQLGYSAEDATNFISFLVTSQSDDPFFRYAAYNHALGYCLVDLYNKDETKYNQILDSLNPGVKKNYKELADFWKKYENPMEPVFKAVFNTFLKVNNQKEGIKSYNSVVGLMINHQKRLGERN</sequence>
<keyword evidence="1" id="KW-1133">Transmembrane helix</keyword>
<gene>
    <name evidence="2" type="ORF">SAMN04487891_102323</name>
    <name evidence="3" type="ORF">SAMN05216293_1002</name>
</gene>
<feature type="transmembrane region" description="Helical" evidence="1">
    <location>
        <begin position="86"/>
        <end position="106"/>
    </location>
</feature>
<evidence type="ECO:0000313" key="4">
    <source>
        <dbReference type="Proteomes" id="UP000184031"/>
    </source>
</evidence>
<dbReference type="Proteomes" id="UP000184031">
    <property type="component" value="Unassembled WGS sequence"/>
</dbReference>
<dbReference type="Proteomes" id="UP000198940">
    <property type="component" value="Unassembled WGS sequence"/>
</dbReference>
<dbReference type="STRING" id="1055723.SAMN05216293_1002"/>
<reference evidence="3 4" key="1">
    <citation type="submission" date="2016-11" db="EMBL/GenBank/DDBJ databases">
        <authorList>
            <person name="Varghese N."/>
            <person name="Submissions S."/>
        </authorList>
    </citation>
    <scope>NUCLEOTIDE SEQUENCE [LARGE SCALE GENOMIC DNA]</scope>
    <source>
        <strain evidence="3 4">CGMCC 1.12174</strain>
        <strain evidence="2 5">DSM 26351</strain>
    </source>
</reference>
<comment type="caution">
    <text evidence="3">The sequence shown here is derived from an EMBL/GenBank/DDBJ whole genome shotgun (WGS) entry which is preliminary data.</text>
</comment>
<keyword evidence="5" id="KW-1185">Reference proteome</keyword>
<evidence type="ECO:0008006" key="6">
    <source>
        <dbReference type="Google" id="ProtNLM"/>
    </source>
</evidence>
<proteinExistence type="predicted"/>
<feature type="transmembrane region" description="Helical" evidence="1">
    <location>
        <begin position="7"/>
        <end position="29"/>
    </location>
</feature>
<dbReference type="Pfam" id="PF12725">
    <property type="entry name" value="DUF3810"/>
    <property type="match status" value="1"/>
</dbReference>
<keyword evidence="1" id="KW-0812">Transmembrane</keyword>
<evidence type="ECO:0000256" key="1">
    <source>
        <dbReference type="SAM" id="Phobius"/>
    </source>
</evidence>